<protein>
    <submittedName>
        <fullName evidence="1">Uncharacterized protein</fullName>
    </submittedName>
</protein>
<proteinExistence type="predicted"/>
<dbReference type="KEGG" id="mrr:Moror_3942"/>
<name>V2XRZ5_MONRO</name>
<dbReference type="EMBL" id="AWSO01000090">
    <property type="protein sequence ID" value="ESK95315.1"/>
    <property type="molecule type" value="Genomic_DNA"/>
</dbReference>
<gene>
    <name evidence="1" type="ORF">Moror_3942</name>
</gene>
<accession>V2XRZ5</accession>
<evidence type="ECO:0000313" key="2">
    <source>
        <dbReference type="Proteomes" id="UP000017559"/>
    </source>
</evidence>
<dbReference type="HOGENOM" id="CLU_2606557_0_0_1"/>
<sequence>MDCCDVLGQWNRVDESLVQITVHVNGCQGGMEADDNRRYHAFLASADAVLRHSTPREIRIISSGPILFNTFKKRPSTAS</sequence>
<keyword evidence="2" id="KW-1185">Reference proteome</keyword>
<organism evidence="1 2">
    <name type="scientific">Moniliophthora roreri (strain MCA 2997)</name>
    <name type="common">Cocoa frosty pod rot fungus</name>
    <name type="synonym">Crinipellis roreri</name>
    <dbReference type="NCBI Taxonomy" id="1381753"/>
    <lineage>
        <taxon>Eukaryota</taxon>
        <taxon>Fungi</taxon>
        <taxon>Dikarya</taxon>
        <taxon>Basidiomycota</taxon>
        <taxon>Agaricomycotina</taxon>
        <taxon>Agaricomycetes</taxon>
        <taxon>Agaricomycetidae</taxon>
        <taxon>Agaricales</taxon>
        <taxon>Marasmiineae</taxon>
        <taxon>Marasmiaceae</taxon>
        <taxon>Moniliophthora</taxon>
    </lineage>
</organism>
<evidence type="ECO:0000313" key="1">
    <source>
        <dbReference type="EMBL" id="ESK95315.1"/>
    </source>
</evidence>
<dbReference type="AlphaFoldDB" id="V2XRZ5"/>
<comment type="caution">
    <text evidence="1">The sequence shown here is derived from an EMBL/GenBank/DDBJ whole genome shotgun (WGS) entry which is preliminary data.</text>
</comment>
<reference evidence="1 2" key="1">
    <citation type="journal article" date="2014" name="BMC Genomics">
        <title>Genome and secretome analysis of the hemibiotrophic fungal pathogen, Moniliophthora roreri, which causes frosty pod rot disease of cacao: mechanisms of the biotrophic and necrotrophic phases.</title>
        <authorList>
            <person name="Meinhardt L.W."/>
            <person name="Costa G.G.L."/>
            <person name="Thomazella D.P.T."/>
            <person name="Teixeira P.J.P.L."/>
            <person name="Carazzolle M.F."/>
            <person name="Schuster S.C."/>
            <person name="Carlson J.E."/>
            <person name="Guiltinan M.J."/>
            <person name="Mieczkowski P."/>
            <person name="Farmer A."/>
            <person name="Ramaraj T."/>
            <person name="Crozier J."/>
            <person name="Davis R.E."/>
            <person name="Shao J."/>
            <person name="Melnick R.L."/>
            <person name="Pereira G.A.G."/>
            <person name="Bailey B.A."/>
        </authorList>
    </citation>
    <scope>NUCLEOTIDE SEQUENCE [LARGE SCALE GENOMIC DNA]</scope>
    <source>
        <strain evidence="1 2">MCA 2997</strain>
    </source>
</reference>
<dbReference type="Proteomes" id="UP000017559">
    <property type="component" value="Unassembled WGS sequence"/>
</dbReference>